<protein>
    <submittedName>
        <fullName evidence="2">MBL fold metallo-hydrolase</fullName>
    </submittedName>
</protein>
<dbReference type="Proteomes" id="UP000318661">
    <property type="component" value="Unassembled WGS sequence"/>
</dbReference>
<dbReference type="GO" id="GO:0016787">
    <property type="term" value="F:hydrolase activity"/>
    <property type="evidence" value="ECO:0007669"/>
    <property type="project" value="UniProtKB-KW"/>
</dbReference>
<evidence type="ECO:0000313" key="2">
    <source>
        <dbReference type="EMBL" id="TMJ05666.1"/>
    </source>
</evidence>
<dbReference type="InterPro" id="IPR036866">
    <property type="entry name" value="RibonucZ/Hydroxyglut_hydro"/>
</dbReference>
<dbReference type="PANTHER" id="PTHR42663">
    <property type="entry name" value="HYDROLASE C777.06C-RELATED-RELATED"/>
    <property type="match status" value="1"/>
</dbReference>
<dbReference type="EMBL" id="VBAJ01000243">
    <property type="protein sequence ID" value="TMJ05666.1"/>
    <property type="molecule type" value="Genomic_DNA"/>
</dbReference>
<dbReference type="CDD" id="cd07715">
    <property type="entry name" value="TaR3-like_MBL-fold"/>
    <property type="match status" value="1"/>
</dbReference>
<dbReference type="Gene3D" id="3.60.15.10">
    <property type="entry name" value="Ribonuclease Z/Hydroxyacylglutathione hydrolase-like"/>
    <property type="match status" value="1"/>
</dbReference>
<name>A0A537LCM1_9BACT</name>
<comment type="caution">
    <text evidence="2">The sequence shown here is derived from an EMBL/GenBank/DDBJ whole genome shotgun (WGS) entry which is preliminary data.</text>
</comment>
<sequence>MRITLWGTRGSLPSAGPETVRYGGNTSCVEVRGRSHALLVLDAGTGIRRLGGTVDPGVTRIHILLTHLHMDHIQGLGFFAPLYRDGVEVHVYGPRSTTQDLRTRLTRYLSPPLFPVRLRDLPSRPHLHDVPLSRFEVDEFTITCELVAHPGPTVGYRITDGGGTLAYLPDHEPALGVPRFPLDAAWTSGYELAQRADLLIHDTQYTMPEYVEHVGWGHSAIDHTIAFARLARVRRLVMFHHDPSHSDAMLDRLLAEAGDAGPFPFELVSGMEGMQFEI</sequence>
<dbReference type="InterPro" id="IPR001279">
    <property type="entry name" value="Metallo-B-lactamas"/>
</dbReference>
<reference evidence="2 3" key="1">
    <citation type="journal article" date="2019" name="Nat. Microbiol.">
        <title>Mediterranean grassland soil C-N compound turnover is dependent on rainfall and depth, and is mediated by genomically divergent microorganisms.</title>
        <authorList>
            <person name="Diamond S."/>
            <person name="Andeer P.F."/>
            <person name="Li Z."/>
            <person name="Crits-Christoph A."/>
            <person name="Burstein D."/>
            <person name="Anantharaman K."/>
            <person name="Lane K.R."/>
            <person name="Thomas B.C."/>
            <person name="Pan C."/>
            <person name="Northen T.R."/>
            <person name="Banfield J.F."/>
        </authorList>
    </citation>
    <scope>NUCLEOTIDE SEQUENCE [LARGE SCALE GENOMIC DNA]</scope>
    <source>
        <strain evidence="2">NP_2</strain>
    </source>
</reference>
<dbReference type="Pfam" id="PF12706">
    <property type="entry name" value="Lactamase_B_2"/>
    <property type="match status" value="1"/>
</dbReference>
<feature type="domain" description="Metallo-beta-lactamase" evidence="1">
    <location>
        <begin position="25"/>
        <end position="218"/>
    </location>
</feature>
<dbReference type="SUPFAM" id="SSF56281">
    <property type="entry name" value="Metallo-hydrolase/oxidoreductase"/>
    <property type="match status" value="1"/>
</dbReference>
<dbReference type="PANTHER" id="PTHR42663:SF4">
    <property type="entry name" value="SLL1036 PROTEIN"/>
    <property type="match status" value="1"/>
</dbReference>
<keyword evidence="2" id="KW-0378">Hydrolase</keyword>
<gene>
    <name evidence="2" type="ORF">E6G99_09720</name>
</gene>
<evidence type="ECO:0000313" key="3">
    <source>
        <dbReference type="Proteomes" id="UP000318661"/>
    </source>
</evidence>
<dbReference type="AlphaFoldDB" id="A0A537LCM1"/>
<evidence type="ECO:0000259" key="1">
    <source>
        <dbReference type="SMART" id="SM00849"/>
    </source>
</evidence>
<accession>A0A537LCM1</accession>
<dbReference type="SMART" id="SM00849">
    <property type="entry name" value="Lactamase_B"/>
    <property type="match status" value="1"/>
</dbReference>
<organism evidence="2 3">
    <name type="scientific">Candidatus Segetimicrobium genomatis</name>
    <dbReference type="NCBI Taxonomy" id="2569760"/>
    <lineage>
        <taxon>Bacteria</taxon>
        <taxon>Bacillati</taxon>
        <taxon>Candidatus Sysuimicrobiota</taxon>
        <taxon>Candidatus Sysuimicrobiia</taxon>
        <taxon>Candidatus Sysuimicrobiales</taxon>
        <taxon>Candidatus Segetimicrobiaceae</taxon>
        <taxon>Candidatus Segetimicrobium</taxon>
    </lineage>
</organism>
<proteinExistence type="predicted"/>